<dbReference type="SUPFAM" id="SSF46689">
    <property type="entry name" value="Homeodomain-like"/>
    <property type="match status" value="2"/>
</dbReference>
<dbReference type="InterPro" id="IPR037923">
    <property type="entry name" value="HTH-like"/>
</dbReference>
<dbReference type="SUPFAM" id="SSF51215">
    <property type="entry name" value="Regulatory protein AraC"/>
    <property type="match status" value="1"/>
</dbReference>
<keyword evidence="2" id="KW-0238">DNA-binding</keyword>
<dbReference type="PANTHER" id="PTHR43280:SF28">
    <property type="entry name" value="HTH-TYPE TRANSCRIPTIONAL ACTIVATOR RHAS"/>
    <property type="match status" value="1"/>
</dbReference>
<evidence type="ECO:0000256" key="3">
    <source>
        <dbReference type="ARBA" id="ARBA00023163"/>
    </source>
</evidence>
<evidence type="ECO:0000313" key="5">
    <source>
        <dbReference type="EMBL" id="NBJ93582.1"/>
    </source>
</evidence>
<keyword evidence="3" id="KW-0804">Transcription</keyword>
<dbReference type="CDD" id="cd02208">
    <property type="entry name" value="cupin_RmlC-like"/>
    <property type="match status" value="1"/>
</dbReference>
<dbReference type="Proteomes" id="UP001154420">
    <property type="component" value="Unassembled WGS sequence"/>
</dbReference>
<feature type="domain" description="HTH araC/xylS-type" evidence="4">
    <location>
        <begin position="202"/>
        <end position="303"/>
    </location>
</feature>
<dbReference type="PROSITE" id="PS00041">
    <property type="entry name" value="HTH_ARAC_FAMILY_1"/>
    <property type="match status" value="1"/>
</dbReference>
<dbReference type="Pfam" id="PF12833">
    <property type="entry name" value="HTH_18"/>
    <property type="match status" value="1"/>
</dbReference>
<evidence type="ECO:0000313" key="6">
    <source>
        <dbReference type="Proteomes" id="UP001154420"/>
    </source>
</evidence>
<dbReference type="Gene3D" id="2.60.120.10">
    <property type="entry name" value="Jelly Rolls"/>
    <property type="match status" value="1"/>
</dbReference>
<accession>A0A9X5GU17</accession>
<dbReference type="Gene3D" id="1.10.10.60">
    <property type="entry name" value="Homeodomain-like"/>
    <property type="match status" value="2"/>
</dbReference>
<dbReference type="InterPro" id="IPR018060">
    <property type="entry name" value="HTH_AraC"/>
</dbReference>
<comment type="caution">
    <text evidence="5">The sequence shown here is derived from an EMBL/GenBank/DDBJ whole genome shotgun (WGS) entry which is preliminary data.</text>
</comment>
<evidence type="ECO:0000259" key="4">
    <source>
        <dbReference type="PROSITE" id="PS01124"/>
    </source>
</evidence>
<dbReference type="InterPro" id="IPR014710">
    <property type="entry name" value="RmlC-like_jellyroll"/>
</dbReference>
<dbReference type="InterPro" id="IPR020449">
    <property type="entry name" value="Tscrpt_reg_AraC-type_HTH"/>
</dbReference>
<dbReference type="GO" id="GO:0003700">
    <property type="term" value="F:DNA-binding transcription factor activity"/>
    <property type="evidence" value="ECO:0007669"/>
    <property type="project" value="InterPro"/>
</dbReference>
<dbReference type="PANTHER" id="PTHR43280">
    <property type="entry name" value="ARAC-FAMILY TRANSCRIPTIONAL REGULATOR"/>
    <property type="match status" value="1"/>
</dbReference>
<sequence>MYAADNTDANLYADGTVRGSEISYPVQVQFIDLSKMYMQRVRWHWHPEVEVLLITKGRIILTTDNKEPPLEAGQGIFLNQNVMHSVHPADTKTDCCLYSIMFDPSFLFGYGNTLIAGKYLSPVLNSPALKTLLLDSQDSISGKLMDNIHSVISTNMDKEYGYELITKSLLCQFWVQLLELLTPQAAPGSQPHSLSLDEIRVKDAILFIESHYAEQLTLEQIAFSVHISKSECCRCFKRVLQFSPIEYLMRYRILKAVTMMQDNDPTFRNISDLAFSIGFNNVSYFNKVFKQYVKCTPTEYKRNLKTAAGKNAVNIMFM</sequence>
<keyword evidence="1" id="KW-0805">Transcription regulation</keyword>
<protein>
    <submittedName>
        <fullName evidence="5">AraC family transcriptional regulator</fullName>
    </submittedName>
</protein>
<proteinExistence type="predicted"/>
<dbReference type="InterPro" id="IPR003313">
    <property type="entry name" value="AraC-bd"/>
</dbReference>
<organism evidence="5 6">
    <name type="scientific">Parablautia muri</name>
    <dbReference type="NCBI Taxonomy" id="2320879"/>
    <lineage>
        <taxon>Bacteria</taxon>
        <taxon>Bacillati</taxon>
        <taxon>Bacillota</taxon>
        <taxon>Clostridia</taxon>
        <taxon>Lachnospirales</taxon>
        <taxon>Lachnospiraceae</taxon>
        <taxon>Parablautia</taxon>
    </lineage>
</organism>
<dbReference type="InterPro" id="IPR009057">
    <property type="entry name" value="Homeodomain-like_sf"/>
</dbReference>
<dbReference type="PROSITE" id="PS01124">
    <property type="entry name" value="HTH_ARAC_FAMILY_2"/>
    <property type="match status" value="1"/>
</dbReference>
<dbReference type="RefSeq" id="WP_160560657.1">
    <property type="nucleotide sequence ID" value="NZ_QZDT01000021.1"/>
</dbReference>
<dbReference type="EMBL" id="QZDT01000021">
    <property type="protein sequence ID" value="NBJ93582.1"/>
    <property type="molecule type" value="Genomic_DNA"/>
</dbReference>
<dbReference type="OrthoDB" id="9778008at2"/>
<gene>
    <name evidence="5" type="ORF">D5281_13510</name>
</gene>
<dbReference type="Pfam" id="PF02311">
    <property type="entry name" value="AraC_binding"/>
    <property type="match status" value="1"/>
</dbReference>
<dbReference type="AlphaFoldDB" id="A0A9X5GU17"/>
<reference evidence="5" key="1">
    <citation type="submission" date="2018-09" db="EMBL/GenBank/DDBJ databases">
        <title>Murine metabolic-syndrome-specific gut microbial biobank.</title>
        <authorList>
            <person name="Liu C."/>
        </authorList>
    </citation>
    <scope>NUCLEOTIDE SEQUENCE</scope>
    <source>
        <strain evidence="5">D42-62</strain>
    </source>
</reference>
<dbReference type="PRINTS" id="PR00032">
    <property type="entry name" value="HTHARAC"/>
</dbReference>
<keyword evidence="6" id="KW-1185">Reference proteome</keyword>
<dbReference type="GO" id="GO:0043565">
    <property type="term" value="F:sequence-specific DNA binding"/>
    <property type="evidence" value="ECO:0007669"/>
    <property type="project" value="InterPro"/>
</dbReference>
<evidence type="ECO:0000256" key="2">
    <source>
        <dbReference type="ARBA" id="ARBA00023125"/>
    </source>
</evidence>
<dbReference type="SMART" id="SM00342">
    <property type="entry name" value="HTH_ARAC"/>
    <property type="match status" value="1"/>
</dbReference>
<name>A0A9X5GU17_9FIRM</name>
<evidence type="ECO:0000256" key="1">
    <source>
        <dbReference type="ARBA" id="ARBA00023015"/>
    </source>
</evidence>
<dbReference type="InterPro" id="IPR018062">
    <property type="entry name" value="HTH_AraC-typ_CS"/>
</dbReference>